<comment type="caution">
    <text evidence="8">The sequence shown here is derived from an EMBL/GenBank/DDBJ whole genome shotgun (WGS) entry which is preliminary data.</text>
</comment>
<keyword evidence="9" id="KW-1185">Reference proteome</keyword>
<keyword evidence="4" id="KW-0808">Transferase</keyword>
<evidence type="ECO:0000256" key="6">
    <source>
        <dbReference type="ARBA" id="ARBA00023034"/>
    </source>
</evidence>
<name>A0A8X7P1L0_BRACI</name>
<organism evidence="8 9">
    <name type="scientific">Brassica carinata</name>
    <name type="common">Ethiopian mustard</name>
    <name type="synonym">Abyssinian cabbage</name>
    <dbReference type="NCBI Taxonomy" id="52824"/>
    <lineage>
        <taxon>Eukaryota</taxon>
        <taxon>Viridiplantae</taxon>
        <taxon>Streptophyta</taxon>
        <taxon>Embryophyta</taxon>
        <taxon>Tracheophyta</taxon>
        <taxon>Spermatophyta</taxon>
        <taxon>Magnoliopsida</taxon>
        <taxon>eudicotyledons</taxon>
        <taxon>Gunneridae</taxon>
        <taxon>Pentapetalae</taxon>
        <taxon>rosids</taxon>
        <taxon>malvids</taxon>
        <taxon>Brassicales</taxon>
        <taxon>Brassicaceae</taxon>
        <taxon>Brassiceae</taxon>
        <taxon>Brassica</taxon>
    </lineage>
</organism>
<dbReference type="GO" id="GO:0016757">
    <property type="term" value="F:glycosyltransferase activity"/>
    <property type="evidence" value="ECO:0007669"/>
    <property type="project" value="UniProtKB-KW"/>
</dbReference>
<keyword evidence="3" id="KW-0328">Glycosyltransferase</keyword>
<dbReference type="Pfam" id="PF03016">
    <property type="entry name" value="Exostosin_GT47"/>
    <property type="match status" value="1"/>
</dbReference>
<proteinExistence type="inferred from homology"/>
<dbReference type="PANTHER" id="PTHR11062:SF337">
    <property type="entry name" value="OS04G0109900 PROTEIN"/>
    <property type="match status" value="1"/>
</dbReference>
<evidence type="ECO:0000256" key="3">
    <source>
        <dbReference type="ARBA" id="ARBA00022676"/>
    </source>
</evidence>
<dbReference type="GO" id="GO:0000139">
    <property type="term" value="C:Golgi membrane"/>
    <property type="evidence" value="ECO:0007669"/>
    <property type="project" value="UniProtKB-SubCell"/>
</dbReference>
<evidence type="ECO:0000256" key="2">
    <source>
        <dbReference type="ARBA" id="ARBA00010271"/>
    </source>
</evidence>
<sequence>MDKHQYTRFCFLSICIGSIALVFAISRCSISLFDYSLQKLEFSFSESELRRSFYNAGGDENRVVDSRDVVSQQILYVRSSNATSKPEKKNKKKLNRRRMVEVGLTKARASIREAASSNRNATLFSVDLPNTQVYRNPSALFQSYLEMEKRFKVYVYEEGEPPLVHDGPCKSVYAVEGRFIMEMEKSRTKFRTYDPDQAHVYLLPFSVTLLVKYLYEGNSDAGPLRTFASDYIRLISSNHPFWNRTSGADHFMLACHDWGPLTSKANEDLFKKSIRVMCNANSSEGFNPAKTRLS</sequence>
<dbReference type="PANTHER" id="PTHR11062">
    <property type="entry name" value="EXOSTOSIN HEPARAN SULFATE GLYCOSYLTRANSFERASE -RELATED"/>
    <property type="match status" value="1"/>
</dbReference>
<keyword evidence="6" id="KW-0333">Golgi apparatus</keyword>
<reference evidence="8 9" key="1">
    <citation type="submission" date="2020-02" db="EMBL/GenBank/DDBJ databases">
        <authorList>
            <person name="Ma Q."/>
            <person name="Huang Y."/>
            <person name="Song X."/>
            <person name="Pei D."/>
        </authorList>
    </citation>
    <scope>NUCLEOTIDE SEQUENCE [LARGE SCALE GENOMIC DNA]</scope>
    <source>
        <strain evidence="8">Sxm20200214</strain>
        <tissue evidence="8">Leaf</tissue>
    </source>
</reference>
<dbReference type="InterPro" id="IPR040911">
    <property type="entry name" value="Exostosin_GT47"/>
</dbReference>
<accession>A0A8X7P1L0</accession>
<evidence type="ECO:0000313" key="9">
    <source>
        <dbReference type="Proteomes" id="UP000886595"/>
    </source>
</evidence>
<evidence type="ECO:0000256" key="4">
    <source>
        <dbReference type="ARBA" id="ARBA00022679"/>
    </source>
</evidence>
<dbReference type="InterPro" id="IPR004263">
    <property type="entry name" value="Exostosin"/>
</dbReference>
<protein>
    <recommendedName>
        <fullName evidence="7">Exostosin GT47 domain-containing protein</fullName>
    </recommendedName>
</protein>
<dbReference type="AlphaFoldDB" id="A0A8X7P1L0"/>
<dbReference type="Proteomes" id="UP000886595">
    <property type="component" value="Unassembled WGS sequence"/>
</dbReference>
<comment type="similarity">
    <text evidence="2">Belongs to the glycosyltransferase 47 family.</text>
</comment>
<comment type="subcellular location">
    <subcellularLocation>
        <location evidence="1">Golgi apparatus membrane</location>
        <topology evidence="1">Single-pass type II membrane protein</topology>
    </subcellularLocation>
</comment>
<evidence type="ECO:0000259" key="7">
    <source>
        <dbReference type="Pfam" id="PF03016"/>
    </source>
</evidence>
<evidence type="ECO:0000313" key="8">
    <source>
        <dbReference type="EMBL" id="KAG2243431.1"/>
    </source>
</evidence>
<feature type="domain" description="Exostosin GT47" evidence="7">
    <location>
        <begin position="147"/>
        <end position="290"/>
    </location>
</feature>
<dbReference type="OrthoDB" id="1924787at2759"/>
<keyword evidence="5" id="KW-0812">Transmembrane</keyword>
<gene>
    <name evidence="8" type="ORF">Bca52824_094721</name>
</gene>
<evidence type="ECO:0000256" key="1">
    <source>
        <dbReference type="ARBA" id="ARBA00004323"/>
    </source>
</evidence>
<evidence type="ECO:0000256" key="5">
    <source>
        <dbReference type="ARBA" id="ARBA00022968"/>
    </source>
</evidence>
<keyword evidence="5" id="KW-0735">Signal-anchor</keyword>
<dbReference type="EMBL" id="JAAMPC010000200">
    <property type="protein sequence ID" value="KAG2243431.1"/>
    <property type="molecule type" value="Genomic_DNA"/>
</dbReference>